<evidence type="ECO:0000259" key="1">
    <source>
        <dbReference type="SMART" id="SM00507"/>
    </source>
</evidence>
<dbReference type="RefSeq" id="WP_159661029.1">
    <property type="nucleotide sequence ID" value="NZ_AQPF01000023.1"/>
</dbReference>
<dbReference type="InterPro" id="IPR002711">
    <property type="entry name" value="HNH"/>
</dbReference>
<evidence type="ECO:0000313" key="3">
    <source>
        <dbReference type="Proteomes" id="UP000771797"/>
    </source>
</evidence>
<dbReference type="Pfam" id="PF01844">
    <property type="entry name" value="HNH"/>
    <property type="match status" value="1"/>
</dbReference>
<gene>
    <name evidence="2" type="ORF">A6D6_02683</name>
</gene>
<dbReference type="EMBL" id="AQPF01000023">
    <property type="protein sequence ID" value="KAF0804919.1"/>
    <property type="molecule type" value="Genomic_DNA"/>
</dbReference>
<name>A0ABQ6Y6S8_9GAMM</name>
<comment type="caution">
    <text evidence="2">The sequence shown here is derived from an EMBL/GenBank/DDBJ whole genome shotgun (WGS) entry which is preliminary data.</text>
</comment>
<organism evidence="2 3">
    <name type="scientific">Alcanivorax xiamenensis</name>
    <dbReference type="NCBI Taxonomy" id="1177156"/>
    <lineage>
        <taxon>Bacteria</taxon>
        <taxon>Pseudomonadati</taxon>
        <taxon>Pseudomonadota</taxon>
        <taxon>Gammaproteobacteria</taxon>
        <taxon>Oceanospirillales</taxon>
        <taxon>Alcanivoracaceae</taxon>
        <taxon>Alcanivorax</taxon>
    </lineage>
</organism>
<proteinExistence type="predicted"/>
<feature type="domain" description="HNH nuclease" evidence="1">
    <location>
        <begin position="43"/>
        <end position="104"/>
    </location>
</feature>
<protein>
    <submittedName>
        <fullName evidence="2">Nuclease</fullName>
    </submittedName>
</protein>
<dbReference type="Proteomes" id="UP000771797">
    <property type="component" value="Unassembled WGS sequence"/>
</dbReference>
<keyword evidence="3" id="KW-1185">Reference proteome</keyword>
<dbReference type="Gene3D" id="1.10.30.50">
    <property type="match status" value="1"/>
</dbReference>
<reference evidence="2 3" key="1">
    <citation type="submission" date="2012-09" db="EMBL/GenBank/DDBJ databases">
        <title>Genome Sequence of alkane-degrading Bacterium Alcanivorax sp. 6-D-6.</title>
        <authorList>
            <person name="Lai Q."/>
            <person name="Shao Z."/>
        </authorList>
    </citation>
    <scope>NUCLEOTIDE SEQUENCE [LARGE SCALE GENOMIC DNA]</scope>
    <source>
        <strain evidence="2 3">6-D-6</strain>
    </source>
</reference>
<dbReference type="InterPro" id="IPR003615">
    <property type="entry name" value="HNH_nuc"/>
</dbReference>
<accession>A0ABQ6Y6S8</accession>
<dbReference type="CDD" id="cd00085">
    <property type="entry name" value="HNHc"/>
    <property type="match status" value="1"/>
</dbReference>
<evidence type="ECO:0000313" key="2">
    <source>
        <dbReference type="EMBL" id="KAF0804919.1"/>
    </source>
</evidence>
<dbReference type="SMART" id="SM00507">
    <property type="entry name" value="HNHc"/>
    <property type="match status" value="1"/>
</dbReference>
<sequence>MPARPGRWCGKCRTVHAGDCPERNVWEKPLHVKSGRGGRPWRRLRKQIFERDGYLCQECLRQGVLTIVTEHGSRAGICDHIVALSAGGKDHPSNLQTLCRDCSDAKTHREALEARGGSKV</sequence>